<dbReference type="EMBL" id="BTGU01000127">
    <property type="protein sequence ID" value="GMN62331.1"/>
    <property type="molecule type" value="Genomic_DNA"/>
</dbReference>
<evidence type="ECO:0000256" key="1">
    <source>
        <dbReference type="SAM" id="MobiDB-lite"/>
    </source>
</evidence>
<proteinExistence type="predicted"/>
<reference evidence="2" key="1">
    <citation type="submission" date="2023-07" db="EMBL/GenBank/DDBJ databases">
        <title>draft genome sequence of fig (Ficus carica).</title>
        <authorList>
            <person name="Takahashi T."/>
            <person name="Nishimura K."/>
        </authorList>
    </citation>
    <scope>NUCLEOTIDE SEQUENCE</scope>
</reference>
<dbReference type="Proteomes" id="UP001187192">
    <property type="component" value="Unassembled WGS sequence"/>
</dbReference>
<gene>
    <name evidence="2" type="ORF">TIFTF001_031412</name>
</gene>
<feature type="region of interest" description="Disordered" evidence="1">
    <location>
        <begin position="1"/>
        <end position="41"/>
    </location>
</feature>
<keyword evidence="3" id="KW-1185">Reference proteome</keyword>
<name>A0AA88J6A4_FICCA</name>
<protein>
    <submittedName>
        <fullName evidence="2">Uncharacterized protein</fullName>
    </submittedName>
</protein>
<comment type="caution">
    <text evidence="2">The sequence shown here is derived from an EMBL/GenBank/DDBJ whole genome shotgun (WGS) entry which is preliminary data.</text>
</comment>
<sequence length="186" mass="19426">MLITCSKNLPLSSLSHDGQPGQLPKKARGGPINQTHQKEQKHSTIQTHDQIQAQPISGAEASLQQIGKNQQHIKNNGLHGVEPDIPAEIGVPHDHEVEGQKYQKPIEGEAFEGFNGRHQGLYQALDGAELGYDVLAVLDAVEEGVEVTYGGDYPVGVVGGVAAIGLGGDCGCCCGSSCSGSGAGFF</sequence>
<feature type="compositionally biased region" description="Polar residues" evidence="1">
    <location>
        <begin position="1"/>
        <end position="16"/>
    </location>
</feature>
<dbReference type="AlphaFoldDB" id="A0AA88J6A4"/>
<evidence type="ECO:0000313" key="3">
    <source>
        <dbReference type="Proteomes" id="UP001187192"/>
    </source>
</evidence>
<evidence type="ECO:0000313" key="2">
    <source>
        <dbReference type="EMBL" id="GMN62331.1"/>
    </source>
</evidence>
<organism evidence="2 3">
    <name type="scientific">Ficus carica</name>
    <name type="common">Common fig</name>
    <dbReference type="NCBI Taxonomy" id="3494"/>
    <lineage>
        <taxon>Eukaryota</taxon>
        <taxon>Viridiplantae</taxon>
        <taxon>Streptophyta</taxon>
        <taxon>Embryophyta</taxon>
        <taxon>Tracheophyta</taxon>
        <taxon>Spermatophyta</taxon>
        <taxon>Magnoliopsida</taxon>
        <taxon>eudicotyledons</taxon>
        <taxon>Gunneridae</taxon>
        <taxon>Pentapetalae</taxon>
        <taxon>rosids</taxon>
        <taxon>fabids</taxon>
        <taxon>Rosales</taxon>
        <taxon>Moraceae</taxon>
        <taxon>Ficeae</taxon>
        <taxon>Ficus</taxon>
    </lineage>
</organism>
<accession>A0AA88J6A4</accession>